<keyword evidence="5 6" id="KW-0472">Membrane</keyword>
<dbReference type="PANTHER" id="PTHR32309:SF13">
    <property type="entry name" value="FERRIC ENTEROBACTIN TRANSPORT PROTEIN FEPE"/>
    <property type="match status" value="1"/>
</dbReference>
<keyword evidence="2" id="KW-1003">Cell membrane</keyword>
<dbReference type="InterPro" id="IPR003856">
    <property type="entry name" value="LPS_length_determ_N"/>
</dbReference>
<dbReference type="InterPro" id="IPR050445">
    <property type="entry name" value="Bact_polysacc_biosynth/exp"/>
</dbReference>
<feature type="transmembrane region" description="Helical" evidence="6">
    <location>
        <begin position="33"/>
        <end position="51"/>
    </location>
</feature>
<evidence type="ECO:0000259" key="7">
    <source>
        <dbReference type="Pfam" id="PF02706"/>
    </source>
</evidence>
<keyword evidence="4 6" id="KW-1133">Transmembrane helix</keyword>
<dbReference type="GO" id="GO:0005886">
    <property type="term" value="C:plasma membrane"/>
    <property type="evidence" value="ECO:0007669"/>
    <property type="project" value="UniProtKB-SubCell"/>
</dbReference>
<comment type="subcellular location">
    <subcellularLocation>
        <location evidence="1">Cell membrane</location>
        <topology evidence="1">Multi-pass membrane protein</topology>
    </subcellularLocation>
</comment>
<dbReference type="EMBL" id="UINC01028339">
    <property type="protein sequence ID" value="SVB09154.1"/>
    <property type="molecule type" value="Genomic_DNA"/>
</dbReference>
<dbReference type="AlphaFoldDB" id="A0A382B6C2"/>
<sequence length="476" mass="53577">MEQQQFGEPREEGLFEESINLRHYWHIILERRWLVAATFAVVMVLCLFYLFTATSIFSATTRLQIDNETENSMRMESFVMEGNQGQDYLQTQYKNLQSRSLTETVLLETQQNAKILEGIKSGRRTPSQLGELSGLATEQVEQRLQQMATAGFFGPTKVYSGGNAPALAREENKPLVSGKFVFPEKKEEDEPEPVIPPSYESLLGRVSGGVSVSPIRLSRLVDVSVESPNRNEAALIANTIVSKFLEQDNTRKRGKLTNAVDFLQTEAANLSDKVRDNFGALLTYKRENDIISLEESQNVTLQALIQAQTDYDTAHSREVSMAAAAGEAARVFEETKKYGTIPDVAIDTEVRKIRGDLALAEAELAELLKRYLDKHPKVIEKRGKIESLEEGLSNSEKRIFDSILTQAQLAEATALSLQGVLTIRKSEQQGMNQKSIQYFALEREAKQSETMYNLALQRLKETELQEKDIVQNMHVI</sequence>
<dbReference type="PANTHER" id="PTHR32309">
    <property type="entry name" value="TYROSINE-PROTEIN KINASE"/>
    <property type="match status" value="1"/>
</dbReference>
<evidence type="ECO:0000256" key="5">
    <source>
        <dbReference type="ARBA" id="ARBA00023136"/>
    </source>
</evidence>
<keyword evidence="3 6" id="KW-0812">Transmembrane</keyword>
<evidence type="ECO:0000313" key="8">
    <source>
        <dbReference type="EMBL" id="SVB09154.1"/>
    </source>
</evidence>
<feature type="non-terminal residue" evidence="8">
    <location>
        <position position="476"/>
    </location>
</feature>
<accession>A0A382B6C2</accession>
<evidence type="ECO:0000256" key="1">
    <source>
        <dbReference type="ARBA" id="ARBA00004651"/>
    </source>
</evidence>
<organism evidence="8">
    <name type="scientific">marine metagenome</name>
    <dbReference type="NCBI Taxonomy" id="408172"/>
    <lineage>
        <taxon>unclassified sequences</taxon>
        <taxon>metagenomes</taxon>
        <taxon>ecological metagenomes</taxon>
    </lineage>
</organism>
<name>A0A382B6C2_9ZZZZ</name>
<dbReference type="Pfam" id="PF02706">
    <property type="entry name" value="Wzz"/>
    <property type="match status" value="1"/>
</dbReference>
<proteinExistence type="predicted"/>
<evidence type="ECO:0000256" key="4">
    <source>
        <dbReference type="ARBA" id="ARBA00022989"/>
    </source>
</evidence>
<dbReference type="GO" id="GO:0004713">
    <property type="term" value="F:protein tyrosine kinase activity"/>
    <property type="evidence" value="ECO:0007669"/>
    <property type="project" value="TreeGrafter"/>
</dbReference>
<evidence type="ECO:0000256" key="2">
    <source>
        <dbReference type="ARBA" id="ARBA00022475"/>
    </source>
</evidence>
<evidence type="ECO:0000256" key="6">
    <source>
        <dbReference type="SAM" id="Phobius"/>
    </source>
</evidence>
<reference evidence="8" key="1">
    <citation type="submission" date="2018-05" db="EMBL/GenBank/DDBJ databases">
        <authorList>
            <person name="Lanie J.A."/>
            <person name="Ng W.-L."/>
            <person name="Kazmierczak K.M."/>
            <person name="Andrzejewski T.M."/>
            <person name="Davidsen T.M."/>
            <person name="Wayne K.J."/>
            <person name="Tettelin H."/>
            <person name="Glass J.I."/>
            <person name="Rusch D."/>
            <person name="Podicherti R."/>
            <person name="Tsui H.-C.T."/>
            <person name="Winkler M.E."/>
        </authorList>
    </citation>
    <scope>NUCLEOTIDE SEQUENCE</scope>
</reference>
<protein>
    <recommendedName>
        <fullName evidence="7">Polysaccharide chain length determinant N-terminal domain-containing protein</fullName>
    </recommendedName>
</protein>
<evidence type="ECO:0000256" key="3">
    <source>
        <dbReference type="ARBA" id="ARBA00022692"/>
    </source>
</evidence>
<feature type="domain" description="Polysaccharide chain length determinant N-terminal" evidence="7">
    <location>
        <begin position="17"/>
        <end position="106"/>
    </location>
</feature>
<gene>
    <name evidence="8" type="ORF">METZ01_LOCUS162008</name>
</gene>